<dbReference type="InterPro" id="IPR001227">
    <property type="entry name" value="Ac_transferase_dom_sf"/>
</dbReference>
<evidence type="ECO:0008006" key="16">
    <source>
        <dbReference type="Google" id="ProtNLM"/>
    </source>
</evidence>
<keyword evidence="7" id="KW-0511">Multifunctional enzyme</keyword>
<feature type="domain" description="PKS/mFAS DH" evidence="13">
    <location>
        <begin position="947"/>
        <end position="1232"/>
    </location>
</feature>
<evidence type="ECO:0000313" key="14">
    <source>
        <dbReference type="EMBL" id="GAA0918364.1"/>
    </source>
</evidence>
<dbReference type="Gene3D" id="1.10.1200.10">
    <property type="entry name" value="ACP-like"/>
    <property type="match status" value="1"/>
</dbReference>
<gene>
    <name evidence="14" type="ORF">GCM10009575_009360</name>
</gene>
<evidence type="ECO:0000259" key="12">
    <source>
        <dbReference type="PROSITE" id="PS52004"/>
    </source>
</evidence>
<dbReference type="Gene3D" id="3.30.70.3290">
    <property type="match status" value="1"/>
</dbReference>
<dbReference type="Pfam" id="PF08659">
    <property type="entry name" value="KR"/>
    <property type="match status" value="2"/>
</dbReference>
<feature type="region of interest" description="C-terminal hotdog fold" evidence="9">
    <location>
        <begin position="1088"/>
        <end position="1232"/>
    </location>
</feature>
<dbReference type="InterPro" id="IPR036299">
    <property type="entry name" value="Polyketide_synth_docking_sf"/>
</dbReference>
<dbReference type="Pfam" id="PF02801">
    <property type="entry name" value="Ketoacyl-synt_C"/>
    <property type="match status" value="1"/>
</dbReference>
<dbReference type="SUPFAM" id="SSF53901">
    <property type="entry name" value="Thiolase-like"/>
    <property type="match status" value="1"/>
</dbReference>
<evidence type="ECO:0000313" key="15">
    <source>
        <dbReference type="Proteomes" id="UP001500418"/>
    </source>
</evidence>
<dbReference type="InterPro" id="IPR020802">
    <property type="entry name" value="TesA-like"/>
</dbReference>
<evidence type="ECO:0000256" key="3">
    <source>
        <dbReference type="ARBA" id="ARBA00022450"/>
    </source>
</evidence>
<evidence type="ECO:0000256" key="10">
    <source>
        <dbReference type="SAM" id="MobiDB-lite"/>
    </source>
</evidence>
<protein>
    <recommendedName>
        <fullName evidence="16">Polyketide synthase</fullName>
    </recommendedName>
</protein>
<evidence type="ECO:0000256" key="5">
    <source>
        <dbReference type="ARBA" id="ARBA00022679"/>
    </source>
</evidence>
<dbReference type="SMART" id="SM00826">
    <property type="entry name" value="PKS_DH"/>
    <property type="match status" value="1"/>
</dbReference>
<dbReference type="Pfam" id="PF22953">
    <property type="entry name" value="SpnB_Rossmann"/>
    <property type="match status" value="1"/>
</dbReference>
<dbReference type="Gene3D" id="3.10.129.110">
    <property type="entry name" value="Polyketide synthase dehydratase"/>
    <property type="match status" value="1"/>
</dbReference>
<evidence type="ECO:0000259" key="13">
    <source>
        <dbReference type="PROSITE" id="PS52019"/>
    </source>
</evidence>
<keyword evidence="5" id="KW-0808">Transferase</keyword>
<feature type="domain" description="Ketosynthase family 3 (KS3)" evidence="12">
    <location>
        <begin position="32"/>
        <end position="457"/>
    </location>
</feature>
<dbReference type="InterPro" id="IPR018201">
    <property type="entry name" value="Ketoacyl_synth_AS"/>
</dbReference>
<dbReference type="SMART" id="SM00827">
    <property type="entry name" value="PKS_AT"/>
    <property type="match status" value="1"/>
</dbReference>
<keyword evidence="4" id="KW-0597">Phosphoprotein</keyword>
<organism evidence="14 15">
    <name type="scientific">Streptomyces rhizosphaericus</name>
    <dbReference type="NCBI Taxonomy" id="114699"/>
    <lineage>
        <taxon>Bacteria</taxon>
        <taxon>Bacillati</taxon>
        <taxon>Actinomycetota</taxon>
        <taxon>Actinomycetes</taxon>
        <taxon>Kitasatosporales</taxon>
        <taxon>Streptomycetaceae</taxon>
        <taxon>Streptomyces</taxon>
        <taxon>Streptomyces violaceusniger group</taxon>
    </lineage>
</organism>
<evidence type="ECO:0000256" key="9">
    <source>
        <dbReference type="PROSITE-ProRule" id="PRU01363"/>
    </source>
</evidence>
<dbReference type="InterPro" id="IPR020841">
    <property type="entry name" value="PKS_Beta-ketoAc_synthase_dom"/>
</dbReference>
<dbReference type="SMART" id="SM00823">
    <property type="entry name" value="PKS_PP"/>
    <property type="match status" value="1"/>
</dbReference>
<evidence type="ECO:0000256" key="1">
    <source>
        <dbReference type="ARBA" id="ARBA00001957"/>
    </source>
</evidence>
<dbReference type="Pfam" id="PF14765">
    <property type="entry name" value="PS-DH"/>
    <property type="match status" value="1"/>
</dbReference>
<dbReference type="InterPro" id="IPR049552">
    <property type="entry name" value="PKS_DH_N"/>
</dbReference>
<dbReference type="CDD" id="cd00833">
    <property type="entry name" value="PKS"/>
    <property type="match status" value="1"/>
</dbReference>
<evidence type="ECO:0000259" key="11">
    <source>
        <dbReference type="PROSITE" id="PS50075"/>
    </source>
</evidence>
<dbReference type="InterPro" id="IPR036736">
    <property type="entry name" value="ACP-like_sf"/>
</dbReference>
<dbReference type="InterPro" id="IPR013968">
    <property type="entry name" value="PKS_KR"/>
</dbReference>
<keyword evidence="8" id="KW-0012">Acyltransferase</keyword>
<dbReference type="InterPro" id="IPR029058">
    <property type="entry name" value="AB_hydrolase_fold"/>
</dbReference>
<dbReference type="Gene3D" id="3.40.47.10">
    <property type="match status" value="1"/>
</dbReference>
<dbReference type="Pfam" id="PF00975">
    <property type="entry name" value="Thioesterase"/>
    <property type="match status" value="1"/>
</dbReference>
<dbReference type="SUPFAM" id="SSF47336">
    <property type="entry name" value="ACP-like"/>
    <property type="match status" value="1"/>
</dbReference>
<dbReference type="Gene3D" id="3.40.50.1820">
    <property type="entry name" value="alpha/beta hydrolase"/>
    <property type="match status" value="1"/>
</dbReference>
<dbReference type="SUPFAM" id="SSF55048">
    <property type="entry name" value="Probable ACP-binding domain of malonyl-CoA ACP transacylase"/>
    <property type="match status" value="1"/>
</dbReference>
<dbReference type="SMART" id="SM00822">
    <property type="entry name" value="PKS_KR"/>
    <property type="match status" value="2"/>
</dbReference>
<dbReference type="InterPro" id="IPR015083">
    <property type="entry name" value="NorB/c/GfsB-D-like_docking"/>
</dbReference>
<dbReference type="EMBL" id="BAAAID010000004">
    <property type="protein sequence ID" value="GAA0918364.1"/>
    <property type="molecule type" value="Genomic_DNA"/>
</dbReference>
<dbReference type="SMART" id="SM00825">
    <property type="entry name" value="PKS_KS"/>
    <property type="match status" value="1"/>
</dbReference>
<comment type="cofactor">
    <cofactor evidence="1">
        <name>pantetheine 4'-phosphate</name>
        <dbReference type="ChEBI" id="CHEBI:47942"/>
    </cofactor>
</comment>
<feature type="region of interest" description="Disordered" evidence="10">
    <location>
        <begin position="460"/>
        <end position="480"/>
    </location>
</feature>
<dbReference type="InterPro" id="IPR055123">
    <property type="entry name" value="SpnB-like_Rossmann"/>
</dbReference>
<dbReference type="Pfam" id="PF00698">
    <property type="entry name" value="Acyl_transf_1"/>
    <property type="match status" value="1"/>
</dbReference>
<name>A0ABP3ZAA2_9ACTN</name>
<dbReference type="InterPro" id="IPR057326">
    <property type="entry name" value="KR_dom"/>
</dbReference>
<dbReference type="CDD" id="cd08952">
    <property type="entry name" value="KR_1_SDR_x"/>
    <property type="match status" value="1"/>
</dbReference>
<dbReference type="PROSITE" id="PS52019">
    <property type="entry name" value="PKS_MFAS_DH"/>
    <property type="match status" value="1"/>
</dbReference>
<dbReference type="PROSITE" id="PS52004">
    <property type="entry name" value="KS3_2"/>
    <property type="match status" value="1"/>
</dbReference>
<sequence length="2585" mass="271481">MSETKLRDYLNRVTTDLHRTRQRLRDVEAKQREPIAIVAMSCRFPGGVTSPEELWRIVADEIDVLSPFPKDRGWHEELFNPDPDSQGTSYVNEGGFLYDAALFDPVFFGISPREALAMDPQQRLLLETSWEVVERAGIDPLSVKGAAGGVFIGGANTGYGAAGAMEAEEVEGHLLTGQHPAVTSGRISYVLGLEGPAVTVDTACSSSLVALHMAVQALRQGECDFALAGGVAVMALPGGFTEFSRQRGLATDGRCKPFAAGADGTNWSEGVGVLFVERLSDARRNGHPVLAVIRGSAINQDGTSNGLTAPNGPSQRRVIRQALKNADLTPADVDAVEAHGTGTSLGDPIEAQALLATYGKERPEDKPLWLGALKSNIGHTQWTSGVAGVIKMVMAMRNGILPKTLHVDEPTPHVDWSAGAVELLTEARPWPETGRPRRAGISAFGIGGTNAHTIIEQAPEAEEPEPADPQAGAGGEPAPAASSVVPWLVSGKGEAALRAQAERLHASLTAQGASQDNDLALASVADIGYSLAVSRSALEHRAVVIGEDRDSLLRGLQAVAQGEIAPGVVKGQTVKRPRTVFVFPGQGAQWAGMAVDLLESSPVFAEAIGECEKALSAYVDWSLTDVLREAEGAPGFDRVDVVQPVLFAVMVSLARLWRSVGVVPDAVMGHSQGEIAAACVAGALSLEDAAKVVALRSQAIAASLAGRGGMVSVGLPVDQVKERIVSWDGAISVAAVNGPGSVVVSGDPGALDEMVAELEGEEVRVRRVPVDYASHSAHVEAIREELLKVLADLQPRSSEVPFYSTVSGAQVDTAGLDAEYWYRNLRQTVELESTTRTLLDDGHTAFAEVSPHPVLTLPVQQTVEAAEKKAVVVGTLRRDEGGLERFLTSAAELHVSGVGVDWRTVYEGRGARRVDLPTYAFQRQRYWLNSVAAVGDVGSVGLGAVWHPLLGAAVSLAGGGGVVLSGRLSMATHAWLADHAVQGVPLVPGTAFAEMVAQAGDQVGCGRVDELVLLAPLAVPERGGVQIQVEVGEADASGHREVSVYSRMEPADDKADLEEPWVRHAHGVLTPPGPAASFDFAKWPPSGAKPVDISGGYEHAEEHGLHYGPAYRGLRRAWKRGDAVFAEVELPEDQRGIAKYFGLHPALFDAAIQAMGANNALRGGDDAPSAGSLMPFSWRGFSLEAVGAQALRVRIIPDGRQAVSLAMADTSGRPVASVDSLLFRPMQAATLQNTGRTAGDALLRMEWTAGAVKPAEGVAPGWWAVLVDDCLGVGAALEAAGTYPADVYPDPAALSDTVAAGTSMPGMVVLPVASNGPAVVDEVHTRVGEVLETVQSWVADDRFVGTPLVVLTQGAVDTGDGVRDLAAAAAWGLVRSAQSEHPGRVVLVDTDDVERAVKLLAGVVTAREEQVVVRSGEVRVPRLARSLPAGNAPEPEVFGSGAVLVTEGTGALGGLVARHLVARHGVRKLVLLSRRGAETDGAVELRADLEAADAEVVVAACDAADREALAAVLAGLSEEFALSAVVHADEVLDDGLFASLTRERASAVLRAKVDAAWNLHELTAGMDLSAFVLFSSTAGLLGAAGQSNYAAANVFLDGLASWRRAQGLPGVSLAWGRWAQDSGVTQQEEIDNWRYQVSWKPVPDVAGGSLSGTWPVVVPASRAGDELVSGVVAGLERHGADVVSVVVDERDLDANVLAERLREVAEQAPELGGVLSLLALDEEPCPGHPALPGGYALSLALVRAMVEAKIPARLWSGTRGAVSVGGSDRLTNPVQAMVSALGRVTALELPPLWGGVVDLPESLDERGAARLAGVLSVEGGEDQVAVRGSGVFVRRLVRSAATTGKATWRARGTVLVTGGTGGLGAHTARWLARSGAEHLVLTSRRGPDAPGASELREELEALGARVTVAACDVADREQLAAVLDAVEREHPLTAVVHVAGATGVVPLMETGLADAAALVAGKVAGASNLDELLGDRELDAFVLFSSVSGMWGSGGQAAYSAANAYLDALVEERRGRGLVGTSVVWGPWAESGMAAGDVSGEQLARRGLPRMAPEPAIAGLERAVAGGDGVVTVVDVDWERFAPSFTSVRPSRFLSDLYEVQRLDTAWNDVARTGLVPLSSEEGLELFDAGVVSDTAVVVPARLDIGVLRAQGAAMPAVFRSVVPDAPVRRAARAAESEVDQPTQLRQRLAGLSEAETDEVLLELVRTVAAAVLGFASHNDIDTSHEFMEMGFNSLTAVEFRNQLAALTGLRLNTTVVFDYPSPGEMVAHLRPRLAAEVPSSPVNRQVQERTAPAAPVAAPAPVTEPAPAAPQADDTLGSLYRQAAQQGKHKVGMDLLVNAARLRPTFEDPADFEGTIRPARLSRGPGRPRLVCFSSHVALGGVHQYARFAAPFRGNRDVAALGTVGSVPGESLPATLDALFRLQARLVAEYAQGDPVVLCGSSAGGMFAHSVAAAMEGQGTPAAGVVLMDTYLPYTTKLGQFEDAWTNEMYEREELVSMDGVRMSAMGWYVHLLEGWKPPQISVPSLQVRATERVLAAAPDADAQSWQADWPADSAIDVPGDHFTMMEKHADTTAQAVEDWVANL</sequence>
<accession>A0ABP3ZAA2</accession>
<dbReference type="InterPro" id="IPR014030">
    <property type="entry name" value="Ketoacyl_synth_N"/>
</dbReference>
<dbReference type="SMART" id="SM01294">
    <property type="entry name" value="PKS_PP_betabranch"/>
    <property type="match status" value="1"/>
</dbReference>
<evidence type="ECO:0000256" key="7">
    <source>
        <dbReference type="ARBA" id="ARBA00023268"/>
    </source>
</evidence>
<dbReference type="PANTHER" id="PTHR43775">
    <property type="entry name" value="FATTY ACID SYNTHASE"/>
    <property type="match status" value="1"/>
</dbReference>
<dbReference type="InterPro" id="IPR001031">
    <property type="entry name" value="Thioesterase"/>
</dbReference>
<dbReference type="Pfam" id="PF08990">
    <property type="entry name" value="Docking"/>
    <property type="match status" value="1"/>
</dbReference>
<dbReference type="InterPro" id="IPR036291">
    <property type="entry name" value="NAD(P)-bd_dom_sf"/>
</dbReference>
<dbReference type="Pfam" id="PF16197">
    <property type="entry name" value="KAsynt_C_assoc"/>
    <property type="match status" value="1"/>
</dbReference>
<dbReference type="InterPro" id="IPR049900">
    <property type="entry name" value="PKS_mFAS_DH"/>
</dbReference>
<comment type="caution">
    <text evidence="14">The sequence shown here is derived from an EMBL/GenBank/DDBJ whole genome shotgun (WGS) entry which is preliminary data.</text>
</comment>
<feature type="active site" description="Proton acceptor; for dehydratase activity" evidence="9">
    <location>
        <position position="979"/>
    </location>
</feature>
<feature type="region of interest" description="N-terminal hotdog fold" evidence="9">
    <location>
        <begin position="947"/>
        <end position="1076"/>
    </location>
</feature>
<dbReference type="InterPro" id="IPR032821">
    <property type="entry name" value="PKS_assoc"/>
</dbReference>
<reference evidence="15" key="1">
    <citation type="journal article" date="2019" name="Int. J. Syst. Evol. Microbiol.">
        <title>The Global Catalogue of Microorganisms (GCM) 10K type strain sequencing project: providing services to taxonomists for standard genome sequencing and annotation.</title>
        <authorList>
            <consortium name="The Broad Institute Genomics Platform"/>
            <consortium name="The Broad Institute Genome Sequencing Center for Infectious Disease"/>
            <person name="Wu L."/>
            <person name="Ma J."/>
        </authorList>
    </citation>
    <scope>NUCLEOTIDE SEQUENCE [LARGE SCALE GENOMIC DNA]</scope>
    <source>
        <strain evidence="15">JCM 11444</strain>
    </source>
</reference>
<dbReference type="Gene3D" id="3.40.50.720">
    <property type="entry name" value="NAD(P)-binding Rossmann-like Domain"/>
    <property type="match status" value="2"/>
</dbReference>
<dbReference type="PROSITE" id="PS00606">
    <property type="entry name" value="KS3_1"/>
    <property type="match status" value="1"/>
</dbReference>
<dbReference type="PANTHER" id="PTHR43775:SF51">
    <property type="entry name" value="INACTIVE PHENOLPHTHIOCEROL SYNTHESIS POLYKETIDE SYNTHASE TYPE I PKS1-RELATED"/>
    <property type="match status" value="1"/>
</dbReference>
<dbReference type="InterPro" id="IPR020806">
    <property type="entry name" value="PKS_PP-bd"/>
</dbReference>
<evidence type="ECO:0000256" key="2">
    <source>
        <dbReference type="ARBA" id="ARBA00004792"/>
    </source>
</evidence>
<dbReference type="InterPro" id="IPR049551">
    <property type="entry name" value="PKS_DH_C"/>
</dbReference>
<feature type="domain" description="Carrier" evidence="11">
    <location>
        <begin position="2199"/>
        <end position="2274"/>
    </location>
</feature>
<dbReference type="SUPFAM" id="SSF52151">
    <property type="entry name" value="FabD/lysophospholipase-like"/>
    <property type="match status" value="1"/>
</dbReference>
<dbReference type="SMART" id="SM00824">
    <property type="entry name" value="PKS_TE"/>
    <property type="match status" value="1"/>
</dbReference>
<dbReference type="Pfam" id="PF00109">
    <property type="entry name" value="ketoacyl-synt"/>
    <property type="match status" value="1"/>
</dbReference>
<dbReference type="InterPro" id="IPR020807">
    <property type="entry name" value="PKS_DH"/>
</dbReference>
<dbReference type="InterPro" id="IPR009081">
    <property type="entry name" value="PP-bd_ACP"/>
</dbReference>
<evidence type="ECO:0000256" key="8">
    <source>
        <dbReference type="ARBA" id="ARBA00023315"/>
    </source>
</evidence>
<dbReference type="PROSITE" id="PS50075">
    <property type="entry name" value="CARRIER"/>
    <property type="match status" value="1"/>
</dbReference>
<dbReference type="InterPro" id="IPR050091">
    <property type="entry name" value="PKS_NRPS_Biosynth_Enz"/>
</dbReference>
<dbReference type="Gene3D" id="3.40.366.10">
    <property type="entry name" value="Malonyl-Coenzyme A Acyl Carrier Protein, domain 2"/>
    <property type="match status" value="1"/>
</dbReference>
<dbReference type="Pfam" id="PF21089">
    <property type="entry name" value="PKS_DH_N"/>
    <property type="match status" value="1"/>
</dbReference>
<dbReference type="CDD" id="cd08956">
    <property type="entry name" value="KR_3_FAS_SDR_x"/>
    <property type="match status" value="1"/>
</dbReference>
<feature type="compositionally biased region" description="Low complexity" evidence="10">
    <location>
        <begin position="468"/>
        <end position="480"/>
    </location>
</feature>
<evidence type="ECO:0000256" key="6">
    <source>
        <dbReference type="ARBA" id="ARBA00023194"/>
    </source>
</evidence>
<dbReference type="InterPro" id="IPR016035">
    <property type="entry name" value="Acyl_Trfase/lysoPLipase"/>
</dbReference>
<dbReference type="InterPro" id="IPR016039">
    <property type="entry name" value="Thiolase-like"/>
</dbReference>
<comment type="pathway">
    <text evidence="2">Antibiotic biosynthesis.</text>
</comment>
<proteinExistence type="predicted"/>
<dbReference type="Pfam" id="PF00550">
    <property type="entry name" value="PP-binding"/>
    <property type="match status" value="1"/>
</dbReference>
<feature type="region of interest" description="Disordered" evidence="10">
    <location>
        <begin position="2279"/>
        <end position="2314"/>
    </location>
</feature>
<dbReference type="SUPFAM" id="SSF51735">
    <property type="entry name" value="NAD(P)-binding Rossmann-fold domains"/>
    <property type="match status" value="4"/>
</dbReference>
<dbReference type="SUPFAM" id="SSF101173">
    <property type="entry name" value="Docking domain B of the erythromycin polyketide synthase (DEBS)"/>
    <property type="match status" value="1"/>
</dbReference>
<keyword evidence="15" id="KW-1185">Reference proteome</keyword>
<evidence type="ECO:0000256" key="4">
    <source>
        <dbReference type="ARBA" id="ARBA00022553"/>
    </source>
</evidence>
<dbReference type="InterPro" id="IPR016036">
    <property type="entry name" value="Malonyl_transacylase_ACP-bd"/>
</dbReference>
<dbReference type="InterPro" id="IPR014031">
    <property type="entry name" value="Ketoacyl_synth_C"/>
</dbReference>
<feature type="compositionally biased region" description="Low complexity" evidence="10">
    <location>
        <begin position="2291"/>
        <end position="2302"/>
    </location>
</feature>
<dbReference type="SUPFAM" id="SSF53474">
    <property type="entry name" value="alpha/beta-Hydrolases"/>
    <property type="match status" value="1"/>
</dbReference>
<keyword evidence="6" id="KW-0045">Antibiotic biosynthesis</keyword>
<dbReference type="Proteomes" id="UP001500418">
    <property type="component" value="Unassembled WGS sequence"/>
</dbReference>
<feature type="active site" description="Proton donor; for dehydratase activity" evidence="9">
    <location>
        <position position="1149"/>
    </location>
</feature>
<dbReference type="InterPro" id="IPR014043">
    <property type="entry name" value="Acyl_transferase_dom"/>
</dbReference>
<dbReference type="InterPro" id="IPR042104">
    <property type="entry name" value="PKS_dehydratase_sf"/>
</dbReference>
<keyword evidence="3" id="KW-0596">Phosphopantetheine</keyword>